<evidence type="ECO:0000313" key="5">
    <source>
        <dbReference type="Proteomes" id="UP001204524"/>
    </source>
</evidence>
<gene>
    <name evidence="4" type="ORF">NCI01_12085</name>
</gene>
<evidence type="ECO:0000313" key="4">
    <source>
        <dbReference type="EMBL" id="MCP3422538.1"/>
    </source>
</evidence>
<feature type="transmembrane region" description="Helical" evidence="1">
    <location>
        <begin position="373"/>
        <end position="391"/>
    </location>
</feature>
<dbReference type="RefSeq" id="WP_254181741.1">
    <property type="nucleotide sequence ID" value="NZ_JANARS010000005.1"/>
</dbReference>
<feature type="transmembrane region" description="Helical" evidence="1">
    <location>
        <begin position="205"/>
        <end position="227"/>
    </location>
</feature>
<dbReference type="InterPro" id="IPR056071">
    <property type="entry name" value="DUF7654"/>
</dbReference>
<dbReference type="InterPro" id="IPR056074">
    <property type="entry name" value="DUF7657"/>
</dbReference>
<keyword evidence="5" id="KW-1185">Reference proteome</keyword>
<accession>A0ABT1KXN8</accession>
<feature type="transmembrane region" description="Helical" evidence="1">
    <location>
        <begin position="136"/>
        <end position="154"/>
    </location>
</feature>
<feature type="transmembrane region" description="Helical" evidence="1">
    <location>
        <begin position="424"/>
        <end position="446"/>
    </location>
</feature>
<evidence type="ECO:0000259" key="2">
    <source>
        <dbReference type="Pfam" id="PF24672"/>
    </source>
</evidence>
<dbReference type="Pfam" id="PF24677">
    <property type="entry name" value="DUF7657"/>
    <property type="match status" value="1"/>
</dbReference>
<dbReference type="Pfam" id="PF24672">
    <property type="entry name" value="DUF7654"/>
    <property type="match status" value="1"/>
</dbReference>
<feature type="transmembrane region" description="Helical" evidence="1">
    <location>
        <begin position="398"/>
        <end position="418"/>
    </location>
</feature>
<name>A0ABT1KXN8_9ACTN</name>
<feature type="transmembrane region" description="Helical" evidence="1">
    <location>
        <begin position="234"/>
        <end position="254"/>
    </location>
</feature>
<evidence type="ECO:0000259" key="3">
    <source>
        <dbReference type="Pfam" id="PF24677"/>
    </source>
</evidence>
<feature type="domain" description="DUF7654" evidence="2">
    <location>
        <begin position="497"/>
        <end position="585"/>
    </location>
</feature>
<organism evidence="4 5">
    <name type="scientific">Nocardioides pinisoli</name>
    <dbReference type="NCBI Taxonomy" id="2950279"/>
    <lineage>
        <taxon>Bacteria</taxon>
        <taxon>Bacillati</taxon>
        <taxon>Actinomycetota</taxon>
        <taxon>Actinomycetes</taxon>
        <taxon>Propionibacteriales</taxon>
        <taxon>Nocardioidaceae</taxon>
        <taxon>Nocardioides</taxon>
    </lineage>
</organism>
<evidence type="ECO:0000256" key="1">
    <source>
        <dbReference type="SAM" id="Phobius"/>
    </source>
</evidence>
<feature type="transmembrane region" description="Helical" evidence="1">
    <location>
        <begin position="307"/>
        <end position="323"/>
    </location>
</feature>
<keyword evidence="1" id="KW-1133">Transmembrane helix</keyword>
<feature type="transmembrane region" description="Helical" evidence="1">
    <location>
        <begin position="453"/>
        <end position="470"/>
    </location>
</feature>
<comment type="caution">
    <text evidence="4">The sequence shown here is derived from an EMBL/GenBank/DDBJ whole genome shotgun (WGS) entry which is preliminary data.</text>
</comment>
<proteinExistence type="predicted"/>
<dbReference type="Proteomes" id="UP001204524">
    <property type="component" value="Unassembled WGS sequence"/>
</dbReference>
<sequence length="629" mass="66500">MVAPLVLYVLVSLGGVTQSSIGASELRVDPADPSGVMLGEARSTRSDEFLTTSPLVLGVTATGDADDHNPLTASQAYLSGLPTGPATSLLFLDGSLLRLGPWLPDGILFSARYWLGTLLLLLAAPAWFRTLTGSRWVGWFAAALILFSPANAWWSSSHGNLLGFTLAGAVALQRASRIVETGRWWQAGAWMVASAWLLVRTPLFYPPWAVVVVPAVLLGTVAALLAASPARRRTIAAVGGVAALTLVFLATLYLENREAIAATAGTVYPGARVLSGSANALQSVLGATNLGILAGGVEVLGSNSSEISSGFTVALVLAVLLLARGVSWRVPGQRWAVVSMLAVTGFWVLWSTVDFGAFGSSLPLLNQVPSARSTQVLGHLGVLLLCLLLPAAPARGTVSWSLMAAGTTAAMAAYAGSLLRLQTIPALTVGGIWLAALALAVTVFALTYRPRHAAGYVLGGALAFSLVWHVNPVLVGLGDLRDSTAAREMLEEGEAARADGGVWASDHYSVDALMMATGVPAFSGRQMSGPDPEVWGRLDPGREHEDVWNRGGAYIWFSWSGRERLEWTNPTPDVIHVAGSPCVVADRLPRLTTVVAKRELDLDCLRPERSFDWGGEPRWVYSVEGRTGR</sequence>
<evidence type="ECO:0008006" key="6">
    <source>
        <dbReference type="Google" id="ProtNLM"/>
    </source>
</evidence>
<feature type="transmembrane region" description="Helical" evidence="1">
    <location>
        <begin position="335"/>
        <end position="353"/>
    </location>
</feature>
<keyword evidence="1" id="KW-0472">Membrane</keyword>
<feature type="domain" description="DUF7657" evidence="3">
    <location>
        <begin position="5"/>
        <end position="389"/>
    </location>
</feature>
<reference evidence="4 5" key="1">
    <citation type="submission" date="2022-06" db="EMBL/GenBank/DDBJ databases">
        <authorList>
            <person name="So Y."/>
        </authorList>
    </citation>
    <scope>NUCLEOTIDE SEQUENCE [LARGE SCALE GENOMIC DNA]</scope>
    <source>
        <strain evidence="4 5">STR3</strain>
    </source>
</reference>
<dbReference type="EMBL" id="JANARS010000005">
    <property type="protein sequence ID" value="MCP3422538.1"/>
    <property type="molecule type" value="Genomic_DNA"/>
</dbReference>
<keyword evidence="1" id="KW-0812">Transmembrane</keyword>
<feature type="transmembrane region" description="Helical" evidence="1">
    <location>
        <begin position="106"/>
        <end position="124"/>
    </location>
</feature>
<protein>
    <recommendedName>
        <fullName evidence="6">Glycosyltransferase RgtA/B/C/D-like domain-containing protein</fullName>
    </recommendedName>
</protein>